<evidence type="ECO:0008006" key="4">
    <source>
        <dbReference type="Google" id="ProtNLM"/>
    </source>
</evidence>
<sequence>MRFRSAALAITSLIAATAVHAGIVGSPNPVSFSGQGGRVYLKTITITNQGPGFASNLSASLNLTGGSVGEVNIGFDTCTGATLAVGGTCSVRLVFDSGCPYAGWVNYNLVITSSSQPTLSIPVSATTKAGICV</sequence>
<gene>
    <name evidence="2" type="ORF">AACH06_21275</name>
</gene>
<evidence type="ECO:0000313" key="2">
    <source>
        <dbReference type="EMBL" id="MEK8033358.1"/>
    </source>
</evidence>
<organism evidence="2 3">
    <name type="scientific">Ideonella lacteola</name>
    <dbReference type="NCBI Taxonomy" id="2984193"/>
    <lineage>
        <taxon>Bacteria</taxon>
        <taxon>Pseudomonadati</taxon>
        <taxon>Pseudomonadota</taxon>
        <taxon>Betaproteobacteria</taxon>
        <taxon>Burkholderiales</taxon>
        <taxon>Sphaerotilaceae</taxon>
        <taxon>Ideonella</taxon>
    </lineage>
</organism>
<dbReference type="InterPro" id="IPR013783">
    <property type="entry name" value="Ig-like_fold"/>
</dbReference>
<protein>
    <recommendedName>
        <fullName evidence="4">DUF11 domain-containing protein</fullName>
    </recommendedName>
</protein>
<dbReference type="RefSeq" id="WP_341427782.1">
    <property type="nucleotide sequence ID" value="NZ_JBBUTG010000016.1"/>
</dbReference>
<keyword evidence="1" id="KW-0732">Signal</keyword>
<feature type="signal peptide" evidence="1">
    <location>
        <begin position="1"/>
        <end position="21"/>
    </location>
</feature>
<evidence type="ECO:0000313" key="3">
    <source>
        <dbReference type="Proteomes" id="UP001371218"/>
    </source>
</evidence>
<evidence type="ECO:0000256" key="1">
    <source>
        <dbReference type="SAM" id="SignalP"/>
    </source>
</evidence>
<dbReference type="Gene3D" id="2.60.40.10">
    <property type="entry name" value="Immunoglobulins"/>
    <property type="match status" value="1"/>
</dbReference>
<reference evidence="2 3" key="1">
    <citation type="submission" date="2024-04" db="EMBL/GenBank/DDBJ databases">
        <title>Novel species of the genus Ideonella isolated from streams.</title>
        <authorList>
            <person name="Lu H."/>
        </authorList>
    </citation>
    <scope>NUCLEOTIDE SEQUENCE [LARGE SCALE GENOMIC DNA]</scope>
    <source>
        <strain evidence="2 3">DXS29W</strain>
    </source>
</reference>
<name>A0ABU9BY36_9BURK</name>
<dbReference type="EMBL" id="JBBUTG010000016">
    <property type="protein sequence ID" value="MEK8033358.1"/>
    <property type="molecule type" value="Genomic_DNA"/>
</dbReference>
<dbReference type="Proteomes" id="UP001371218">
    <property type="component" value="Unassembled WGS sequence"/>
</dbReference>
<comment type="caution">
    <text evidence="2">The sequence shown here is derived from an EMBL/GenBank/DDBJ whole genome shotgun (WGS) entry which is preliminary data.</text>
</comment>
<accession>A0ABU9BY36</accession>
<keyword evidence="3" id="KW-1185">Reference proteome</keyword>
<proteinExistence type="predicted"/>
<feature type="chain" id="PRO_5046317037" description="DUF11 domain-containing protein" evidence="1">
    <location>
        <begin position="22"/>
        <end position="133"/>
    </location>
</feature>